<dbReference type="EMBL" id="NEXJ01000038">
    <property type="protein sequence ID" value="PSN91778.1"/>
    <property type="molecule type" value="Genomic_DNA"/>
</dbReference>
<sequence length="223" mass="26100">MGQQGDEALRRLLRNIEKFSEKYRQKYLERWSNEPLLTDWYSALRFFFNHTLYQGRSDVVSKKVEDAVFDVCDQTSIEEGFRSGDWGELENRLRERIGKKEDDNEGKVGKGADVRHVICSLEFLRTNIPHRNIVKYTVEGIQAGGLRKLYDDLDEIELIGDKIASFYLRDVVSLFNLYPYVPQGCLKLLFPIDTWVRKFIKEQFPALKEKSDAEKKAGDSRYL</sequence>
<dbReference type="AlphaFoldDB" id="A0A2R6AZR5"/>
<evidence type="ECO:0000313" key="2">
    <source>
        <dbReference type="Proteomes" id="UP000240490"/>
    </source>
</evidence>
<reference evidence="1 2" key="1">
    <citation type="submission" date="2017-04" db="EMBL/GenBank/DDBJ databases">
        <title>Novel microbial lineages endemic to geothermal iron-oxide mats fill important gaps in the evolutionary history of Archaea.</title>
        <authorList>
            <person name="Jay Z.J."/>
            <person name="Beam J.P."/>
            <person name="Dlakic M."/>
            <person name="Rusch D.B."/>
            <person name="Kozubal M.A."/>
            <person name="Inskeep W.P."/>
        </authorList>
    </citation>
    <scope>NUCLEOTIDE SEQUENCE [LARGE SCALE GENOMIC DNA]</scope>
    <source>
        <strain evidence="1">ECH_B_SAG-M15</strain>
    </source>
</reference>
<comment type="caution">
    <text evidence="1">The sequence shown here is derived from an EMBL/GenBank/DDBJ whole genome shotgun (WGS) entry which is preliminary data.</text>
</comment>
<gene>
    <name evidence="1" type="ORF">B9Q08_02235</name>
</gene>
<evidence type="ECO:0000313" key="1">
    <source>
        <dbReference type="EMBL" id="PSN91778.1"/>
    </source>
</evidence>
<dbReference type="Proteomes" id="UP000240490">
    <property type="component" value="Unassembled WGS sequence"/>
</dbReference>
<protein>
    <submittedName>
        <fullName evidence="1">Uncharacterized protein</fullName>
    </submittedName>
</protein>
<accession>A0A2R6AZR5</accession>
<name>A0A2R6AZR5_9ARCH</name>
<organism evidence="1 2">
    <name type="scientific">Candidatus Marsarchaeota G2 archaeon ECH_B_SAG-M15</name>
    <dbReference type="NCBI Taxonomy" id="1978162"/>
    <lineage>
        <taxon>Archaea</taxon>
        <taxon>Candidatus Marsarchaeota</taxon>
        <taxon>Candidatus Marsarchaeota group 2</taxon>
    </lineage>
</organism>
<proteinExistence type="predicted"/>